<dbReference type="AlphaFoldDB" id="G2Y8W9"/>
<dbReference type="Proteomes" id="UP000008177">
    <property type="component" value="Unplaced contigs"/>
</dbReference>
<dbReference type="EMBL" id="FQ790300">
    <property type="protein sequence ID" value="CCD49045.1"/>
    <property type="molecule type" value="Genomic_DNA"/>
</dbReference>
<reference evidence="2" key="1">
    <citation type="journal article" date="2011" name="PLoS Genet.">
        <title>Genomic analysis of the necrotrophic fungal pathogens Sclerotinia sclerotiorum and Botrytis cinerea.</title>
        <authorList>
            <person name="Amselem J."/>
            <person name="Cuomo C.A."/>
            <person name="van Kan J.A."/>
            <person name="Viaud M."/>
            <person name="Benito E.P."/>
            <person name="Couloux A."/>
            <person name="Coutinho P.M."/>
            <person name="de Vries R.P."/>
            <person name="Dyer P.S."/>
            <person name="Fillinger S."/>
            <person name="Fournier E."/>
            <person name="Gout L."/>
            <person name="Hahn M."/>
            <person name="Kohn L."/>
            <person name="Lapalu N."/>
            <person name="Plummer K.M."/>
            <person name="Pradier J.M."/>
            <person name="Quevillon E."/>
            <person name="Sharon A."/>
            <person name="Simon A."/>
            <person name="ten Have A."/>
            <person name="Tudzynski B."/>
            <person name="Tudzynski P."/>
            <person name="Wincker P."/>
            <person name="Andrew M."/>
            <person name="Anthouard V."/>
            <person name="Beever R.E."/>
            <person name="Beffa R."/>
            <person name="Benoit I."/>
            <person name="Bouzid O."/>
            <person name="Brault B."/>
            <person name="Chen Z."/>
            <person name="Choquer M."/>
            <person name="Collemare J."/>
            <person name="Cotton P."/>
            <person name="Danchin E.G."/>
            <person name="Da Silva C."/>
            <person name="Gautier A."/>
            <person name="Giraud C."/>
            <person name="Giraud T."/>
            <person name="Gonzalez C."/>
            <person name="Grossetete S."/>
            <person name="Guldener U."/>
            <person name="Henrissat B."/>
            <person name="Howlett B.J."/>
            <person name="Kodira C."/>
            <person name="Kretschmer M."/>
            <person name="Lappartient A."/>
            <person name="Leroch M."/>
            <person name="Levis C."/>
            <person name="Mauceli E."/>
            <person name="Neuveglise C."/>
            <person name="Oeser B."/>
            <person name="Pearson M."/>
            <person name="Poulain J."/>
            <person name="Poussereau N."/>
            <person name="Quesneville H."/>
            <person name="Rascle C."/>
            <person name="Schumacher J."/>
            <person name="Segurens B."/>
            <person name="Sexton A."/>
            <person name="Silva E."/>
            <person name="Sirven C."/>
            <person name="Soanes D.M."/>
            <person name="Talbot N.J."/>
            <person name="Templeton M."/>
            <person name="Yandava C."/>
            <person name="Yarden O."/>
            <person name="Zeng Q."/>
            <person name="Rollins J.A."/>
            <person name="Lebrun M.H."/>
            <person name="Dickman M."/>
        </authorList>
    </citation>
    <scope>NUCLEOTIDE SEQUENCE [LARGE SCALE GENOMIC DNA]</scope>
    <source>
        <strain evidence="2">T4</strain>
    </source>
</reference>
<name>G2Y8W9_BOTF4</name>
<dbReference type="InParanoid" id="G2Y8W9"/>
<evidence type="ECO:0000313" key="2">
    <source>
        <dbReference type="Proteomes" id="UP000008177"/>
    </source>
</evidence>
<proteinExistence type="predicted"/>
<accession>G2Y8W9</accession>
<gene>
    <name evidence="1" type="ORF">BofuT4_P029210.1</name>
</gene>
<organism evidence="1 2">
    <name type="scientific">Botryotinia fuckeliana (strain T4)</name>
    <name type="common">Noble rot fungus</name>
    <name type="synonym">Botrytis cinerea</name>
    <dbReference type="NCBI Taxonomy" id="999810"/>
    <lineage>
        <taxon>Eukaryota</taxon>
        <taxon>Fungi</taxon>
        <taxon>Dikarya</taxon>
        <taxon>Ascomycota</taxon>
        <taxon>Pezizomycotina</taxon>
        <taxon>Leotiomycetes</taxon>
        <taxon>Helotiales</taxon>
        <taxon>Sclerotiniaceae</taxon>
        <taxon>Botrytis</taxon>
    </lineage>
</organism>
<dbReference type="HOGENOM" id="CLU_3376998_0_0_1"/>
<evidence type="ECO:0000313" key="1">
    <source>
        <dbReference type="EMBL" id="CCD49045.1"/>
    </source>
</evidence>
<protein>
    <submittedName>
        <fullName evidence="1">Uncharacterized protein</fullName>
    </submittedName>
</protein>
<sequence length="34" mass="3802">MLQKIMGVRVAKVFVEIEIRSVNTAIIEKTVPST</sequence>